<sequence length="139" mass="15960">MHLPGHNFTGPGTQLLWGKTRLNSDLTYKDFSKLINRVDKSAYNHDVCYLKNKDTKVRNEVSDQNMLKELDDIENPTIRERIERGIVKPIIKAKKMFGMGLSEMIYCVKCKSHTETKDINQTVSKNNRPMLKGICVQCG</sequence>
<reference evidence="3 4" key="1">
    <citation type="submission" date="2021-06" db="EMBL/GenBank/DDBJ databases">
        <title>Caerostris darwini draft genome.</title>
        <authorList>
            <person name="Kono N."/>
            <person name="Arakawa K."/>
        </authorList>
    </citation>
    <scope>NUCLEOTIDE SEQUENCE [LARGE SCALE GENOMIC DNA]</scope>
</reference>
<dbReference type="Pfam" id="PF08398">
    <property type="entry name" value="Phospholip_A2_4"/>
    <property type="match status" value="1"/>
</dbReference>
<dbReference type="EMBL" id="BPLQ01011490">
    <property type="protein sequence ID" value="GIY58371.1"/>
    <property type="molecule type" value="Genomic_DNA"/>
</dbReference>
<accession>A0AAV4UKR5</accession>
<dbReference type="GO" id="GO:0005198">
    <property type="term" value="F:structural molecule activity"/>
    <property type="evidence" value="ECO:0007669"/>
    <property type="project" value="InterPro"/>
</dbReference>
<proteinExistence type="predicted"/>
<dbReference type="InterPro" id="IPR013607">
    <property type="entry name" value="Phospholipase_A2-like"/>
</dbReference>
<feature type="domain" description="DUF5679" evidence="2">
    <location>
        <begin position="106"/>
        <end position="139"/>
    </location>
</feature>
<evidence type="ECO:0000259" key="2">
    <source>
        <dbReference type="Pfam" id="PF18930"/>
    </source>
</evidence>
<name>A0AAV4UKR5_9ARAC</name>
<dbReference type="InterPro" id="IPR044044">
    <property type="entry name" value="DUF5679"/>
</dbReference>
<evidence type="ECO:0000313" key="3">
    <source>
        <dbReference type="EMBL" id="GIY58371.1"/>
    </source>
</evidence>
<organism evidence="3 4">
    <name type="scientific">Caerostris darwini</name>
    <dbReference type="NCBI Taxonomy" id="1538125"/>
    <lineage>
        <taxon>Eukaryota</taxon>
        <taxon>Metazoa</taxon>
        <taxon>Ecdysozoa</taxon>
        <taxon>Arthropoda</taxon>
        <taxon>Chelicerata</taxon>
        <taxon>Arachnida</taxon>
        <taxon>Araneae</taxon>
        <taxon>Araneomorphae</taxon>
        <taxon>Entelegynae</taxon>
        <taxon>Araneoidea</taxon>
        <taxon>Araneidae</taxon>
        <taxon>Caerostris</taxon>
    </lineage>
</organism>
<gene>
    <name evidence="3" type="ORF">CDAR_295151</name>
</gene>
<dbReference type="Pfam" id="PF18930">
    <property type="entry name" value="DUF5679"/>
    <property type="match status" value="1"/>
</dbReference>
<evidence type="ECO:0000259" key="1">
    <source>
        <dbReference type="Pfam" id="PF08398"/>
    </source>
</evidence>
<keyword evidence="4" id="KW-1185">Reference proteome</keyword>
<dbReference type="AlphaFoldDB" id="A0AAV4UKR5"/>
<dbReference type="Proteomes" id="UP001054837">
    <property type="component" value="Unassembled WGS sequence"/>
</dbReference>
<evidence type="ECO:0008006" key="5">
    <source>
        <dbReference type="Google" id="ProtNLM"/>
    </source>
</evidence>
<protein>
    <recommendedName>
        <fullName evidence="5">DUF5679 domain-containing protein</fullName>
    </recommendedName>
</protein>
<feature type="domain" description="Phospholipase A2-like" evidence="1">
    <location>
        <begin position="1"/>
        <end position="73"/>
    </location>
</feature>
<comment type="caution">
    <text evidence="3">The sequence shown here is derived from an EMBL/GenBank/DDBJ whole genome shotgun (WGS) entry which is preliminary data.</text>
</comment>
<evidence type="ECO:0000313" key="4">
    <source>
        <dbReference type="Proteomes" id="UP001054837"/>
    </source>
</evidence>